<sequence>MNPADIQEKYVKNGRLLTIPRKEKAKLQLFRYFQEELAKQGQEFTEKQINDFFRTYYDDPAILRRYLVDYGFLERDAYGQTYTIGERNGHLDEIV</sequence>
<dbReference type="InterPro" id="IPR018656">
    <property type="entry name" value="DUF2087"/>
</dbReference>
<proteinExistence type="predicted"/>
<dbReference type="EMBL" id="MSJM01000001">
    <property type="protein sequence ID" value="OLF48809.1"/>
    <property type="molecule type" value="Genomic_DNA"/>
</dbReference>
<name>A0A1Q8EAI7_9STRE</name>
<comment type="caution">
    <text evidence="2">The sequence shown here is derived from an EMBL/GenBank/DDBJ whole genome shotgun (WGS) entry which is preliminary data.</text>
</comment>
<gene>
    <name evidence="2" type="ORF">BU202_00520</name>
</gene>
<organism evidence="2 3">
    <name type="scientific">Streptococcus cuniculi</name>
    <dbReference type="NCBI Taxonomy" id="1432788"/>
    <lineage>
        <taxon>Bacteria</taxon>
        <taxon>Bacillati</taxon>
        <taxon>Bacillota</taxon>
        <taxon>Bacilli</taxon>
        <taxon>Lactobacillales</taxon>
        <taxon>Streptococcaceae</taxon>
        <taxon>Streptococcus</taxon>
    </lineage>
</organism>
<evidence type="ECO:0000313" key="2">
    <source>
        <dbReference type="EMBL" id="OLF48809.1"/>
    </source>
</evidence>
<dbReference type="RefSeq" id="WP_075103855.1">
    <property type="nucleotide sequence ID" value="NZ_MSJM01000001.1"/>
</dbReference>
<protein>
    <submittedName>
        <fullName evidence="2">Transcriptional regulator</fullName>
    </submittedName>
</protein>
<reference evidence="3" key="1">
    <citation type="submission" date="2016-12" db="EMBL/GenBank/DDBJ databases">
        <authorList>
            <person name="Gulvik C.A."/>
        </authorList>
    </citation>
    <scope>NUCLEOTIDE SEQUENCE [LARGE SCALE GENOMIC DNA]</scope>
    <source>
        <strain evidence="3">NED12-00049-6B</strain>
    </source>
</reference>
<feature type="domain" description="DUF2087" evidence="1">
    <location>
        <begin position="15"/>
        <end position="83"/>
    </location>
</feature>
<dbReference type="Proteomes" id="UP000186890">
    <property type="component" value="Unassembled WGS sequence"/>
</dbReference>
<dbReference type="Pfam" id="PF09860">
    <property type="entry name" value="DUF2087"/>
    <property type="match status" value="1"/>
</dbReference>
<accession>A0A1Q8EAI7</accession>
<evidence type="ECO:0000313" key="3">
    <source>
        <dbReference type="Proteomes" id="UP000186890"/>
    </source>
</evidence>
<dbReference type="OrthoDB" id="9789954at2"/>
<evidence type="ECO:0000259" key="1">
    <source>
        <dbReference type="Pfam" id="PF09860"/>
    </source>
</evidence>
<dbReference type="AlphaFoldDB" id="A0A1Q8EAI7"/>
<keyword evidence="3" id="KW-1185">Reference proteome</keyword>